<dbReference type="PANTHER" id="PTHR44846">
    <property type="entry name" value="MANNOSYL-D-GLYCERATE TRANSPORT/METABOLISM SYSTEM REPRESSOR MNGR-RELATED"/>
    <property type="match status" value="1"/>
</dbReference>
<proteinExistence type="predicted"/>
<comment type="caution">
    <text evidence="5">The sequence shown here is derived from an EMBL/GenBank/DDBJ whole genome shotgun (WGS) entry which is preliminary data.</text>
</comment>
<dbReference type="InterPro" id="IPR036388">
    <property type="entry name" value="WH-like_DNA-bd_sf"/>
</dbReference>
<dbReference type="SUPFAM" id="SSF46785">
    <property type="entry name" value="Winged helix' DNA-binding domain"/>
    <property type="match status" value="1"/>
</dbReference>
<dbReference type="GO" id="GO:0045892">
    <property type="term" value="P:negative regulation of DNA-templated transcription"/>
    <property type="evidence" value="ECO:0007669"/>
    <property type="project" value="TreeGrafter"/>
</dbReference>
<dbReference type="SUPFAM" id="SSF64288">
    <property type="entry name" value="Chorismate lyase-like"/>
    <property type="match status" value="1"/>
</dbReference>
<keyword evidence="2" id="KW-0238">DNA-binding</keyword>
<protein>
    <submittedName>
        <fullName evidence="5">GntR family transcriptional regulator</fullName>
    </submittedName>
</protein>
<accession>A0A4S2H4F7</accession>
<evidence type="ECO:0000313" key="5">
    <source>
        <dbReference type="EMBL" id="TGY90172.1"/>
    </source>
</evidence>
<evidence type="ECO:0000259" key="4">
    <source>
        <dbReference type="PROSITE" id="PS50949"/>
    </source>
</evidence>
<dbReference type="Pfam" id="PF07702">
    <property type="entry name" value="UTRA"/>
    <property type="match status" value="1"/>
</dbReference>
<feature type="domain" description="HTH gntR-type" evidence="4">
    <location>
        <begin position="24"/>
        <end position="92"/>
    </location>
</feature>
<dbReference type="GO" id="GO:0003700">
    <property type="term" value="F:DNA-binding transcription factor activity"/>
    <property type="evidence" value="ECO:0007669"/>
    <property type="project" value="InterPro"/>
</dbReference>
<dbReference type="SMART" id="SM00345">
    <property type="entry name" value="HTH_GNTR"/>
    <property type="match status" value="1"/>
</dbReference>
<keyword evidence="6" id="KW-1185">Reference proteome</keyword>
<reference evidence="5 6" key="1">
    <citation type="journal article" date="2017" name="Int. J. Syst. Evol. Microbiol.">
        <title>Marinicauda algicola sp. nov., isolated from a marine red alga Rhodosorus marinus.</title>
        <authorList>
            <person name="Jeong S.E."/>
            <person name="Jeon S.H."/>
            <person name="Chun B.H."/>
            <person name="Kim D.W."/>
            <person name="Jeon C.O."/>
        </authorList>
    </citation>
    <scope>NUCLEOTIDE SEQUENCE [LARGE SCALE GENOMIC DNA]</scope>
    <source>
        <strain evidence="5 6">JCM 31718</strain>
    </source>
</reference>
<evidence type="ECO:0000313" key="6">
    <source>
        <dbReference type="Proteomes" id="UP000308054"/>
    </source>
</evidence>
<organism evidence="5 6">
    <name type="scientific">Marinicauda algicola</name>
    <dbReference type="NCBI Taxonomy" id="2029849"/>
    <lineage>
        <taxon>Bacteria</taxon>
        <taxon>Pseudomonadati</taxon>
        <taxon>Pseudomonadota</taxon>
        <taxon>Alphaproteobacteria</taxon>
        <taxon>Maricaulales</taxon>
        <taxon>Maricaulaceae</taxon>
        <taxon>Marinicauda</taxon>
    </lineage>
</organism>
<dbReference type="PANTHER" id="PTHR44846:SF1">
    <property type="entry name" value="MANNOSYL-D-GLYCERATE TRANSPORT_METABOLISM SYSTEM REPRESSOR MNGR-RELATED"/>
    <property type="match status" value="1"/>
</dbReference>
<dbReference type="InterPro" id="IPR000524">
    <property type="entry name" value="Tscrpt_reg_HTH_GntR"/>
</dbReference>
<dbReference type="InterPro" id="IPR011663">
    <property type="entry name" value="UTRA"/>
</dbReference>
<dbReference type="PROSITE" id="PS50949">
    <property type="entry name" value="HTH_GNTR"/>
    <property type="match status" value="1"/>
</dbReference>
<dbReference type="Gene3D" id="1.10.10.10">
    <property type="entry name" value="Winged helix-like DNA-binding domain superfamily/Winged helix DNA-binding domain"/>
    <property type="match status" value="1"/>
</dbReference>
<evidence type="ECO:0000256" key="3">
    <source>
        <dbReference type="ARBA" id="ARBA00023163"/>
    </source>
</evidence>
<dbReference type="Proteomes" id="UP000308054">
    <property type="component" value="Unassembled WGS sequence"/>
</dbReference>
<sequence length="271" mass="30080">MSETGKTSEPPRLGPELIDESLPMPLYHQIFLVLRDRIHSGAYPTGSVLPGEQELSKLLDVSRITVKRALNELAAHGFVTRHRGRGTLVMYNAGAPVVEGRFDTLFDALQRMGLETQVELIDVADISADSELAAVMGLDSGEKVQRAVRLRRLEGDTFSYLLTHVPLDIARQYTREELASEPLLTLLKRAGAEAAEADQTITAAAAEPHVASVLKVAPGSPLLKITRIMRDRRGRVVQHIIAFYRPERFRYHMRLLRDPGEGSGWTAVDPR</sequence>
<keyword evidence="1" id="KW-0805">Transcription regulation</keyword>
<dbReference type="RefSeq" id="WP_135994670.1">
    <property type="nucleotide sequence ID" value="NZ_CP071057.1"/>
</dbReference>
<dbReference type="Gene3D" id="3.40.1410.10">
    <property type="entry name" value="Chorismate lyase-like"/>
    <property type="match status" value="1"/>
</dbReference>
<dbReference type="AlphaFoldDB" id="A0A4S2H4F7"/>
<dbReference type="InterPro" id="IPR036390">
    <property type="entry name" value="WH_DNA-bd_sf"/>
</dbReference>
<evidence type="ECO:0000256" key="1">
    <source>
        <dbReference type="ARBA" id="ARBA00023015"/>
    </source>
</evidence>
<name>A0A4S2H4F7_9PROT</name>
<dbReference type="EMBL" id="SRXW01000001">
    <property type="protein sequence ID" value="TGY90172.1"/>
    <property type="molecule type" value="Genomic_DNA"/>
</dbReference>
<gene>
    <name evidence="5" type="ORF">E5163_03340</name>
</gene>
<dbReference type="OrthoDB" id="7173258at2"/>
<dbReference type="SMART" id="SM00866">
    <property type="entry name" value="UTRA"/>
    <property type="match status" value="1"/>
</dbReference>
<dbReference type="Pfam" id="PF00392">
    <property type="entry name" value="GntR"/>
    <property type="match status" value="1"/>
</dbReference>
<dbReference type="PRINTS" id="PR00035">
    <property type="entry name" value="HTHGNTR"/>
</dbReference>
<dbReference type="GO" id="GO:0003677">
    <property type="term" value="F:DNA binding"/>
    <property type="evidence" value="ECO:0007669"/>
    <property type="project" value="UniProtKB-KW"/>
</dbReference>
<dbReference type="InterPro" id="IPR050679">
    <property type="entry name" value="Bact_HTH_transcr_reg"/>
</dbReference>
<dbReference type="InterPro" id="IPR028978">
    <property type="entry name" value="Chorismate_lyase_/UTRA_dom_sf"/>
</dbReference>
<evidence type="ECO:0000256" key="2">
    <source>
        <dbReference type="ARBA" id="ARBA00023125"/>
    </source>
</evidence>
<dbReference type="CDD" id="cd07377">
    <property type="entry name" value="WHTH_GntR"/>
    <property type="match status" value="1"/>
</dbReference>
<keyword evidence="3" id="KW-0804">Transcription</keyword>